<organism evidence="1 2">
    <name type="scientific">Roseovarius albus</name>
    <dbReference type="NCBI Taxonomy" id="1247867"/>
    <lineage>
        <taxon>Bacteria</taxon>
        <taxon>Pseudomonadati</taxon>
        <taxon>Pseudomonadota</taxon>
        <taxon>Alphaproteobacteria</taxon>
        <taxon>Rhodobacterales</taxon>
        <taxon>Roseobacteraceae</taxon>
        <taxon>Roseovarius</taxon>
    </lineage>
</organism>
<accession>A0A1X7A3Y1</accession>
<proteinExistence type="predicted"/>
<gene>
    <name evidence="1" type="ORF">ROA7450_03805</name>
</gene>
<evidence type="ECO:0000313" key="1">
    <source>
        <dbReference type="EMBL" id="SLN69972.1"/>
    </source>
</evidence>
<name>A0A1X7A3Y1_9RHOB</name>
<evidence type="ECO:0000313" key="2">
    <source>
        <dbReference type="Proteomes" id="UP000193061"/>
    </source>
</evidence>
<keyword evidence="2" id="KW-1185">Reference proteome</keyword>
<protein>
    <submittedName>
        <fullName evidence="1">Uncharacterized protein</fullName>
    </submittedName>
</protein>
<dbReference type="EMBL" id="FWFX01000016">
    <property type="protein sequence ID" value="SLN69972.1"/>
    <property type="molecule type" value="Genomic_DNA"/>
</dbReference>
<dbReference type="Proteomes" id="UP000193061">
    <property type="component" value="Unassembled WGS sequence"/>
</dbReference>
<sequence>MRAIPQPGYQRLPRDEFNTLAVEQALSYLKLLRDQPVNHRVLEFLEK</sequence>
<reference evidence="1 2" key="1">
    <citation type="submission" date="2017-03" db="EMBL/GenBank/DDBJ databases">
        <authorList>
            <person name="Afonso C.L."/>
            <person name="Miller P.J."/>
            <person name="Scott M.A."/>
            <person name="Spackman E."/>
            <person name="Goraichik I."/>
            <person name="Dimitrov K.M."/>
            <person name="Suarez D.L."/>
            <person name="Swayne D.E."/>
        </authorList>
    </citation>
    <scope>NUCLEOTIDE SEQUENCE [LARGE SCALE GENOMIC DNA]</scope>
    <source>
        <strain evidence="1 2">CECT 7450</strain>
    </source>
</reference>
<dbReference type="AlphaFoldDB" id="A0A1X7A3Y1"/>